<feature type="transmembrane region" description="Helical" evidence="7">
    <location>
        <begin position="105"/>
        <end position="130"/>
    </location>
</feature>
<feature type="transmembrane region" description="Helical" evidence="7">
    <location>
        <begin position="28"/>
        <end position="48"/>
    </location>
</feature>
<dbReference type="STRING" id="546871.SAMN04488543_4040"/>
<reference evidence="9 10" key="1">
    <citation type="submission" date="2016-10" db="EMBL/GenBank/DDBJ databases">
        <authorList>
            <person name="de Groot N.N."/>
        </authorList>
    </citation>
    <scope>NUCLEOTIDE SEQUENCE [LARGE SCALE GENOMIC DNA]</scope>
    <source>
        <strain evidence="9 10">DSM 21741</strain>
    </source>
</reference>
<dbReference type="InterPro" id="IPR008984">
    <property type="entry name" value="SMAD_FHA_dom_sf"/>
</dbReference>
<evidence type="ECO:0000256" key="1">
    <source>
        <dbReference type="ARBA" id="ARBA00004141"/>
    </source>
</evidence>
<dbReference type="RefSeq" id="WP_091415383.1">
    <property type="nucleotide sequence ID" value="NZ_LT629749.1"/>
</dbReference>
<protein>
    <submittedName>
        <fullName evidence="9">Uncharacterized membrane protein YckC, RDD family</fullName>
    </submittedName>
</protein>
<gene>
    <name evidence="9" type="ORF">SAMN04488543_4040</name>
</gene>
<evidence type="ECO:0000259" key="8">
    <source>
        <dbReference type="PROSITE" id="PS50006"/>
    </source>
</evidence>
<dbReference type="Pfam" id="PF06271">
    <property type="entry name" value="RDD"/>
    <property type="match status" value="1"/>
</dbReference>
<keyword evidence="5 7" id="KW-0472">Membrane</keyword>
<dbReference type="GO" id="GO:0016020">
    <property type="term" value="C:membrane"/>
    <property type="evidence" value="ECO:0007669"/>
    <property type="project" value="UniProtKB-SubCell"/>
</dbReference>
<dbReference type="OrthoDB" id="3254248at2"/>
<evidence type="ECO:0000256" key="7">
    <source>
        <dbReference type="SAM" id="Phobius"/>
    </source>
</evidence>
<keyword evidence="3 7" id="KW-0812">Transmembrane</keyword>
<dbReference type="AlphaFoldDB" id="A0A1H1ZW36"/>
<evidence type="ECO:0000313" key="9">
    <source>
        <dbReference type="EMBL" id="SDT37777.1"/>
    </source>
</evidence>
<keyword evidence="2" id="KW-0597">Phosphoprotein</keyword>
<dbReference type="Proteomes" id="UP000199092">
    <property type="component" value="Chromosome I"/>
</dbReference>
<evidence type="ECO:0000256" key="2">
    <source>
        <dbReference type="ARBA" id="ARBA00022553"/>
    </source>
</evidence>
<keyword evidence="10" id="KW-1185">Reference proteome</keyword>
<feature type="region of interest" description="Disordered" evidence="6">
    <location>
        <begin position="157"/>
        <end position="197"/>
    </location>
</feature>
<dbReference type="PROSITE" id="PS50006">
    <property type="entry name" value="FHA_DOMAIN"/>
    <property type="match status" value="1"/>
</dbReference>
<dbReference type="CDD" id="cd00060">
    <property type="entry name" value="FHA"/>
    <property type="match status" value="1"/>
</dbReference>
<dbReference type="SUPFAM" id="SSF49879">
    <property type="entry name" value="SMAD/FHA domain"/>
    <property type="match status" value="1"/>
</dbReference>
<proteinExistence type="predicted"/>
<dbReference type="InterPro" id="IPR000253">
    <property type="entry name" value="FHA_dom"/>
</dbReference>
<dbReference type="EMBL" id="LT629749">
    <property type="protein sequence ID" value="SDT37777.1"/>
    <property type="molecule type" value="Genomic_DNA"/>
</dbReference>
<evidence type="ECO:0000313" key="10">
    <source>
        <dbReference type="Proteomes" id="UP000199092"/>
    </source>
</evidence>
<feature type="domain" description="FHA" evidence="8">
    <location>
        <begin position="274"/>
        <end position="329"/>
    </location>
</feature>
<name>A0A1H1ZW36_9ACTN</name>
<evidence type="ECO:0000256" key="6">
    <source>
        <dbReference type="SAM" id="MobiDB-lite"/>
    </source>
</evidence>
<dbReference type="Pfam" id="PF00498">
    <property type="entry name" value="FHA"/>
    <property type="match status" value="1"/>
</dbReference>
<feature type="compositionally biased region" description="Basic and acidic residues" evidence="6">
    <location>
        <begin position="234"/>
        <end position="245"/>
    </location>
</feature>
<evidence type="ECO:0000256" key="5">
    <source>
        <dbReference type="ARBA" id="ARBA00023136"/>
    </source>
</evidence>
<dbReference type="InterPro" id="IPR010432">
    <property type="entry name" value="RDD"/>
</dbReference>
<evidence type="ECO:0000256" key="3">
    <source>
        <dbReference type="ARBA" id="ARBA00022692"/>
    </source>
</evidence>
<keyword evidence="4 7" id="KW-1133">Transmembrane helix</keyword>
<feature type="compositionally biased region" description="Low complexity" evidence="6">
    <location>
        <begin position="160"/>
        <end position="181"/>
    </location>
</feature>
<evidence type="ECO:0000256" key="4">
    <source>
        <dbReference type="ARBA" id="ARBA00022989"/>
    </source>
</evidence>
<feature type="region of interest" description="Disordered" evidence="6">
    <location>
        <begin position="227"/>
        <end position="256"/>
    </location>
</feature>
<sequence>MASQTAAKPDRFTGLPPGVAVGPLGRRLVAHLIDGIVPAVLLAVVLGTGEPGLQALDVVALVLLVVWALVVWWMFATRAAGPGMRLLKLQLVGFSDGRPLGWGRFAVRALVLGLLSATGLGLLLMLYFLLRQPRYQGWHDQAADSVVIRERMLAPRNGRPAGASSATPPSAPPAGAEAGPRPLTPPSGSPGVDPVAGNVPATALPMAPSGAEVGMAPVAARAVAAGPVPGVEEPGERTERIDPPARRRPPTPTPVRRWTAILDDGREVPVGGLVLLGRNPQPRPGEETAELVKLADETRTVSKSHLALDLDDGGVVVVDRGSTNGSTVTTPEGETTACTPEQRVHVTEGSVVSMGDHWLTLRQD</sequence>
<organism evidence="9 10">
    <name type="scientific">Friedmanniella luteola</name>
    <dbReference type="NCBI Taxonomy" id="546871"/>
    <lineage>
        <taxon>Bacteria</taxon>
        <taxon>Bacillati</taxon>
        <taxon>Actinomycetota</taxon>
        <taxon>Actinomycetes</taxon>
        <taxon>Propionibacteriales</taxon>
        <taxon>Nocardioidaceae</taxon>
        <taxon>Friedmanniella</taxon>
    </lineage>
</organism>
<dbReference type="Gene3D" id="2.60.200.20">
    <property type="match status" value="1"/>
</dbReference>
<accession>A0A1H1ZW36</accession>
<comment type="subcellular location">
    <subcellularLocation>
        <location evidence="1">Membrane</location>
        <topology evidence="1">Multi-pass membrane protein</topology>
    </subcellularLocation>
</comment>
<feature type="transmembrane region" description="Helical" evidence="7">
    <location>
        <begin position="55"/>
        <end position="75"/>
    </location>
</feature>